<evidence type="ECO:0000313" key="2">
    <source>
        <dbReference type="EMBL" id="MBW71230.1"/>
    </source>
</evidence>
<protein>
    <submittedName>
        <fullName evidence="2">Putative secreted protein</fullName>
    </submittedName>
</protein>
<accession>A0A2M4D0X1</accession>
<name>A0A2M4D0X1_ANODA</name>
<sequence>MVMQCCARRRRLLLLLLLQFLGPQATVRVRDLDGQLLGTLDDGLALLRRYGVGNLSAVHAVLHHQHLQLAHVVDDELLEAARQHMTGALVRAVSDVRHQVLSLEATTHSVVDTFRPTPCRGELIITIRLVADELLRPLLHDFRLICWTNRHPC</sequence>
<keyword evidence="1" id="KW-0732">Signal</keyword>
<dbReference type="AlphaFoldDB" id="A0A2M4D0X1"/>
<dbReference type="EMBL" id="GGFL01007052">
    <property type="protein sequence ID" value="MBW71230.1"/>
    <property type="molecule type" value="Transcribed_RNA"/>
</dbReference>
<feature type="signal peptide" evidence="1">
    <location>
        <begin position="1"/>
        <end position="26"/>
    </location>
</feature>
<proteinExistence type="predicted"/>
<evidence type="ECO:0000256" key="1">
    <source>
        <dbReference type="SAM" id="SignalP"/>
    </source>
</evidence>
<feature type="chain" id="PRO_5014882631" evidence="1">
    <location>
        <begin position="27"/>
        <end position="153"/>
    </location>
</feature>
<organism evidence="2">
    <name type="scientific">Anopheles darlingi</name>
    <name type="common">Mosquito</name>
    <dbReference type="NCBI Taxonomy" id="43151"/>
    <lineage>
        <taxon>Eukaryota</taxon>
        <taxon>Metazoa</taxon>
        <taxon>Ecdysozoa</taxon>
        <taxon>Arthropoda</taxon>
        <taxon>Hexapoda</taxon>
        <taxon>Insecta</taxon>
        <taxon>Pterygota</taxon>
        <taxon>Neoptera</taxon>
        <taxon>Endopterygota</taxon>
        <taxon>Diptera</taxon>
        <taxon>Nematocera</taxon>
        <taxon>Culicoidea</taxon>
        <taxon>Culicidae</taxon>
        <taxon>Anophelinae</taxon>
        <taxon>Anopheles</taxon>
    </lineage>
</organism>
<reference evidence="2" key="1">
    <citation type="submission" date="2018-01" db="EMBL/GenBank/DDBJ databases">
        <title>An insight into the sialome of Amazonian anophelines.</title>
        <authorList>
            <person name="Ribeiro J.M."/>
            <person name="Scarpassa V."/>
            <person name="Calvo E."/>
        </authorList>
    </citation>
    <scope>NUCLEOTIDE SEQUENCE</scope>
</reference>